<keyword evidence="2" id="KW-1185">Reference proteome</keyword>
<proteinExistence type="predicted"/>
<evidence type="ECO:0000313" key="2">
    <source>
        <dbReference type="Proteomes" id="UP000661012"/>
    </source>
</evidence>
<protein>
    <recommendedName>
        <fullName evidence="3">Secreted protein</fullName>
    </recommendedName>
</protein>
<accession>A0ABR8ZZP7</accession>
<evidence type="ECO:0008006" key="3">
    <source>
        <dbReference type="Google" id="ProtNLM"/>
    </source>
</evidence>
<comment type="caution">
    <text evidence="1">The sequence shown here is derived from an EMBL/GenBank/DDBJ whole genome shotgun (WGS) entry which is preliminary data.</text>
</comment>
<name>A0ABR8ZZP7_9GAMM</name>
<dbReference type="RefSeq" id="WP_191931316.1">
    <property type="nucleotide sequence ID" value="NZ_JACYNM010000038.1"/>
</dbReference>
<reference evidence="1 2" key="1">
    <citation type="journal article" date="2020" name="FEMS Microbiol. Ecol.">
        <title>Temporal dynamics of bacterial communities during seed development and maturation.</title>
        <authorList>
            <person name="Chesneau G."/>
            <person name="Torres-Cortes G."/>
            <person name="Briand M."/>
            <person name="Darrasse A."/>
            <person name="Preveaux A."/>
            <person name="Marais C."/>
            <person name="Jacques M.A."/>
            <person name="Shade A."/>
            <person name="Barret M."/>
        </authorList>
    </citation>
    <scope>NUCLEOTIDE SEQUENCE [LARGE SCALE GENOMIC DNA]</scope>
    <source>
        <strain evidence="1 2">CFBP13732</strain>
    </source>
</reference>
<gene>
    <name evidence="1" type="ORF">IFT93_22835</name>
</gene>
<sequence>MVMVMVLVLVLAVAWVRVVVWSAGRFQADFSAPGVSLRAALSCFAPSRQAVSALALRAGGFPSTDATPTAGMLPPHSLATAVAAEDRTALAPSGAVPCSSTGGRCSRGISVAGNCATPSRSF</sequence>
<dbReference type="EMBL" id="JACYNN010000037">
    <property type="protein sequence ID" value="MBD8109204.1"/>
    <property type="molecule type" value="Genomic_DNA"/>
</dbReference>
<organism evidence="1 2">
    <name type="scientific">Erwinia persicina</name>
    <dbReference type="NCBI Taxonomy" id="55211"/>
    <lineage>
        <taxon>Bacteria</taxon>
        <taxon>Pseudomonadati</taxon>
        <taxon>Pseudomonadota</taxon>
        <taxon>Gammaproteobacteria</taxon>
        <taxon>Enterobacterales</taxon>
        <taxon>Erwiniaceae</taxon>
        <taxon>Erwinia</taxon>
    </lineage>
</organism>
<evidence type="ECO:0000313" key="1">
    <source>
        <dbReference type="EMBL" id="MBD8109204.1"/>
    </source>
</evidence>
<dbReference type="Proteomes" id="UP000661012">
    <property type="component" value="Unassembled WGS sequence"/>
</dbReference>